<evidence type="ECO:0000259" key="4">
    <source>
        <dbReference type="Pfam" id="PF01959"/>
    </source>
</evidence>
<dbReference type="Pfam" id="PF26558">
    <property type="entry name" value="DHQS_2nd"/>
    <property type="match status" value="1"/>
</dbReference>
<feature type="domain" description="3-dehydroquinate synthase N-terminal" evidence="4">
    <location>
        <begin position="12"/>
        <end position="144"/>
    </location>
</feature>
<keyword evidence="2 3" id="KW-0057">Aromatic amino acid biosynthesis</keyword>
<evidence type="ECO:0000259" key="5">
    <source>
        <dbReference type="Pfam" id="PF26558"/>
    </source>
</evidence>
<keyword evidence="3" id="KW-0520">NAD</keyword>
<evidence type="ECO:0000256" key="3">
    <source>
        <dbReference type="HAMAP-Rule" id="MF_01244"/>
    </source>
</evidence>
<comment type="similarity">
    <text evidence="3">Belongs to the archaeal-type DHQ synthase family.</text>
</comment>
<reference evidence="6" key="1">
    <citation type="journal article" date="2020" name="mSystems">
        <title>Genome- and Community-Level Interaction Insights into Carbon Utilization and Element Cycling Functions of Hydrothermarchaeota in Hydrothermal Sediment.</title>
        <authorList>
            <person name="Zhou Z."/>
            <person name="Liu Y."/>
            <person name="Xu W."/>
            <person name="Pan J."/>
            <person name="Luo Z.H."/>
            <person name="Li M."/>
        </authorList>
    </citation>
    <scope>NUCLEOTIDE SEQUENCE [LARGE SCALE GENOMIC DNA]</scope>
    <source>
        <strain evidence="6">SpSt-1257</strain>
    </source>
</reference>
<dbReference type="EMBL" id="DSFC01000132">
    <property type="protein sequence ID" value="HEV09219.1"/>
    <property type="molecule type" value="Genomic_DNA"/>
</dbReference>
<sequence length="331" mass="36318">MKEFILDARGLPKTAITTAIESGVDYILIEEDKANEIKKLGRVKLIIQDKEGNLTEDFVIVKIENKADEEKAASLAKSGKKVIVQTTDWTIIPLENLIAQSPNIYSIVKDSEEAKTSVGILEKGVRGVVLKTDDLNEIKKVAKVIKEDTEKLNLVKAKVTAIKPIGMGDRVAVDTTSLLKKGEGMLVGNSSAGMILVHAETEESEYVASRPFRVNAGAVHMYTRVPNGKTTYLSELSAGKEVMVYDYNGNGRVVYVGRAKVERRPMLLIEAEFEGKKLSAVLQNAETIRVVKPDGSPISVVDLKVGDEILGYVEEAGRHFGMKVEETIMEK</sequence>
<dbReference type="InterPro" id="IPR002812">
    <property type="entry name" value="DHQS"/>
</dbReference>
<dbReference type="GO" id="GO:0051287">
    <property type="term" value="F:NAD binding"/>
    <property type="evidence" value="ECO:0007669"/>
    <property type="project" value="UniProtKB-UniRule"/>
</dbReference>
<dbReference type="PANTHER" id="PTHR33563">
    <property type="match status" value="1"/>
</dbReference>
<dbReference type="Pfam" id="PF01959">
    <property type="entry name" value="DHQS"/>
    <property type="match status" value="1"/>
</dbReference>
<keyword evidence="1 3" id="KW-0028">Amino-acid biosynthesis</keyword>
<accession>A0A831YD16</accession>
<dbReference type="PANTHER" id="PTHR33563:SF1">
    <property type="entry name" value="3-DEHYDROQUINATE SYNTHASE"/>
    <property type="match status" value="1"/>
</dbReference>
<feature type="domain" description="3-dehydroquinate synthase C-terminal" evidence="5">
    <location>
        <begin position="157"/>
        <end position="331"/>
    </location>
</feature>
<dbReference type="HAMAP" id="MF_01244">
    <property type="entry name" value="Arch_DHQ_synthase"/>
    <property type="match status" value="1"/>
</dbReference>
<dbReference type="InterPro" id="IPR030960">
    <property type="entry name" value="DHQS/DOIS_N"/>
</dbReference>
<dbReference type="NCBIfam" id="NF002627">
    <property type="entry name" value="PRK02290.1-5"/>
    <property type="match status" value="1"/>
</dbReference>
<gene>
    <name evidence="6" type="ORF">ENO34_02330</name>
</gene>
<evidence type="ECO:0000256" key="1">
    <source>
        <dbReference type="ARBA" id="ARBA00022605"/>
    </source>
</evidence>
<dbReference type="Proteomes" id="UP000885621">
    <property type="component" value="Unassembled WGS sequence"/>
</dbReference>
<organism evidence="6">
    <name type="scientific">Sulfurihydrogenibium azorense</name>
    <dbReference type="NCBI Taxonomy" id="309806"/>
    <lineage>
        <taxon>Bacteria</taxon>
        <taxon>Pseudomonadati</taxon>
        <taxon>Aquificota</taxon>
        <taxon>Aquificia</taxon>
        <taxon>Aquificales</taxon>
        <taxon>Hydrogenothermaceae</taxon>
        <taxon>Sulfurihydrogenibium</taxon>
    </lineage>
</organism>
<evidence type="ECO:0000313" key="6">
    <source>
        <dbReference type="EMBL" id="HEV09219.1"/>
    </source>
</evidence>
<proteinExistence type="inferred from homology"/>
<dbReference type="PIRSF" id="PIRSF006655">
    <property type="entry name" value="DHQ_synth"/>
    <property type="match status" value="1"/>
</dbReference>
<evidence type="ECO:0000256" key="2">
    <source>
        <dbReference type="ARBA" id="ARBA00023141"/>
    </source>
</evidence>
<dbReference type="GO" id="GO:0016639">
    <property type="term" value="F:oxidoreductase activity, acting on the CH-NH2 group of donors, NAD or NADP as acceptor"/>
    <property type="evidence" value="ECO:0007669"/>
    <property type="project" value="UniProtKB-UniRule"/>
</dbReference>
<keyword evidence="3 6" id="KW-0560">Oxidoreductase</keyword>
<name>A0A831YD16_9AQUI</name>
<dbReference type="EC" id="1.4.1.-" evidence="3"/>
<comment type="caution">
    <text evidence="6">The sequence shown here is derived from an EMBL/GenBank/DDBJ whole genome shotgun (WGS) entry which is preliminary data.</text>
</comment>
<protein>
    <recommendedName>
        <fullName evidence="3">3-dehydroquinate synthase homolog</fullName>
        <ecNumber evidence="3">1.4.1.-</ecNumber>
    </recommendedName>
</protein>
<dbReference type="InterPro" id="IPR056179">
    <property type="entry name" value="DHQS_C"/>
</dbReference>
<dbReference type="AlphaFoldDB" id="A0A831YD16"/>
<dbReference type="GO" id="GO:0008652">
    <property type="term" value="P:amino acid biosynthetic process"/>
    <property type="evidence" value="ECO:0007669"/>
    <property type="project" value="UniProtKB-KW"/>
</dbReference>
<dbReference type="GO" id="GO:0009073">
    <property type="term" value="P:aromatic amino acid family biosynthetic process"/>
    <property type="evidence" value="ECO:0007669"/>
    <property type="project" value="UniProtKB-UniRule"/>
</dbReference>
<dbReference type="GO" id="GO:0003856">
    <property type="term" value="F:3-dehydroquinate synthase activity"/>
    <property type="evidence" value="ECO:0007669"/>
    <property type="project" value="InterPro"/>
</dbReference>